<keyword evidence="3" id="KW-0547">Nucleotide-binding</keyword>
<dbReference type="InterPro" id="IPR027640">
    <property type="entry name" value="Kinesin-like_fam"/>
</dbReference>
<dbReference type="Gene3D" id="2.30.30.140">
    <property type="match status" value="1"/>
</dbReference>
<keyword evidence="3" id="KW-0067">ATP-binding</keyword>
<feature type="domain" description="Kinesin motor" evidence="5">
    <location>
        <begin position="67"/>
        <end position="426"/>
    </location>
</feature>
<feature type="coiled-coil region" evidence="4">
    <location>
        <begin position="468"/>
        <end position="495"/>
    </location>
</feature>
<gene>
    <name evidence="6" type="ORF">HJC23_013715</name>
</gene>
<dbReference type="GO" id="GO:0005524">
    <property type="term" value="F:ATP binding"/>
    <property type="evidence" value="ECO:0007669"/>
    <property type="project" value="UniProtKB-UniRule"/>
</dbReference>
<protein>
    <recommendedName>
        <fullName evidence="5">Kinesin motor domain-containing protein</fullName>
    </recommendedName>
</protein>
<sequence>MSRFPSHLPSSSPATANKRTCLSHRASLAQLQTPIRKISMAPQPFPSARKSCKSSVRKLVRREKEEPVKVAIRIRPIDDNQHNYSRAFEASSANTSIIETFHSSKPLATPRRKELNKEVNEYYFDNVFKEESTTHQIYTEFVQDIVSSVAKDGINGAIFTYGQTGSGKTFTMQGNDADGGACGIVQLAAKDIFNSINSELSGTECSVKVSYLEIYNEELRDLLASDPTSACTPLAIYGNCVKDLSHVTVGSFEQLMEVFRKGSSKKAVGSTKMNLRSSRSHTVLKIAIDKKTTTKTWDDWNDGKENVKVACPNKGNNSSVTITTSILNLVDLAGSESARLTGATGLQKEEGGWINKSLLTLSEVCKKLGQKNPGHINYRDSKLTHILKPSLSESGQVAFICCISPSSQYIEVTRSTLQFAKGAKRIHTWAVANDALVRIDSSSMAAIRLEVEELKLASKSMSTAFEEIFALKEELLHLKAEQSKLTQEHSKLMQEHSILKEEHATSKEECSLLKVKVASLENNAKRKYESQTCASFDAERSCRLSIGSRVLVLQSQALFQATVRNYRKKDDAGEALIHFDGNKRSTVSWVPLDSIKHVLPDDTKIKPARKGEKRSKEVTSCVSADTCGLVDTATPNTTTNTDTHLLRENQHVWVVIGKAEHPAIIVSICQSRAKVKWVSSNQIGEVDLEQLFPMFEHDNDDGEFRCSRYSKRKRKPKSML</sequence>
<organism evidence="6 7">
    <name type="scientific">Cyclotella cryptica</name>
    <dbReference type="NCBI Taxonomy" id="29204"/>
    <lineage>
        <taxon>Eukaryota</taxon>
        <taxon>Sar</taxon>
        <taxon>Stramenopiles</taxon>
        <taxon>Ochrophyta</taxon>
        <taxon>Bacillariophyta</taxon>
        <taxon>Coscinodiscophyceae</taxon>
        <taxon>Thalassiosirophycidae</taxon>
        <taxon>Stephanodiscales</taxon>
        <taxon>Stephanodiscaceae</taxon>
        <taxon>Cyclotella</taxon>
    </lineage>
</organism>
<name>A0ABD3QWP4_9STRA</name>
<dbReference type="InterPro" id="IPR016197">
    <property type="entry name" value="Chromo-like_dom_sf"/>
</dbReference>
<dbReference type="EMBL" id="JABMIG020000009">
    <property type="protein sequence ID" value="KAL3804196.1"/>
    <property type="molecule type" value="Genomic_DNA"/>
</dbReference>
<dbReference type="PRINTS" id="PR00380">
    <property type="entry name" value="KINESINHEAVY"/>
</dbReference>
<proteinExistence type="inferred from homology"/>
<dbReference type="PANTHER" id="PTHR47968:SF75">
    <property type="entry name" value="CENTROMERE-ASSOCIATED PROTEIN E"/>
    <property type="match status" value="1"/>
</dbReference>
<accession>A0ABD3QWP4</accession>
<dbReference type="InterPro" id="IPR027417">
    <property type="entry name" value="P-loop_NTPase"/>
</dbReference>
<comment type="caution">
    <text evidence="6">The sequence shown here is derived from an EMBL/GenBank/DDBJ whole genome shotgun (WGS) entry which is preliminary data.</text>
</comment>
<dbReference type="Proteomes" id="UP001516023">
    <property type="component" value="Unassembled WGS sequence"/>
</dbReference>
<comment type="similarity">
    <text evidence="3">Belongs to the TRAFAC class myosin-kinesin ATPase superfamily. Kinesin family.</text>
</comment>
<dbReference type="AlphaFoldDB" id="A0ABD3QWP4"/>
<dbReference type="GO" id="GO:0003774">
    <property type="term" value="F:cytoskeletal motor activity"/>
    <property type="evidence" value="ECO:0007669"/>
    <property type="project" value="UniProtKB-UniRule"/>
</dbReference>
<dbReference type="SUPFAM" id="SSF54160">
    <property type="entry name" value="Chromo domain-like"/>
    <property type="match status" value="1"/>
</dbReference>
<dbReference type="InterPro" id="IPR001752">
    <property type="entry name" value="Kinesin_motor_dom"/>
</dbReference>
<dbReference type="Pfam" id="PF00225">
    <property type="entry name" value="Kinesin"/>
    <property type="match status" value="1"/>
</dbReference>
<feature type="binding site" evidence="3">
    <location>
        <begin position="162"/>
        <end position="169"/>
    </location>
    <ligand>
        <name>ATP</name>
        <dbReference type="ChEBI" id="CHEBI:30616"/>
    </ligand>
</feature>
<evidence type="ECO:0000256" key="3">
    <source>
        <dbReference type="PROSITE-ProRule" id="PRU00283"/>
    </source>
</evidence>
<dbReference type="Gene3D" id="3.40.850.10">
    <property type="entry name" value="Kinesin motor domain"/>
    <property type="match status" value="1"/>
</dbReference>
<dbReference type="PROSITE" id="PS50067">
    <property type="entry name" value="KINESIN_MOTOR_2"/>
    <property type="match status" value="1"/>
</dbReference>
<dbReference type="SMART" id="SM00129">
    <property type="entry name" value="KISc"/>
    <property type="match status" value="1"/>
</dbReference>
<evidence type="ECO:0000313" key="6">
    <source>
        <dbReference type="EMBL" id="KAL3804196.1"/>
    </source>
</evidence>
<evidence type="ECO:0000256" key="1">
    <source>
        <dbReference type="ARBA" id="ARBA00023054"/>
    </source>
</evidence>
<dbReference type="PANTHER" id="PTHR47968">
    <property type="entry name" value="CENTROMERE PROTEIN E"/>
    <property type="match status" value="1"/>
</dbReference>
<dbReference type="SUPFAM" id="SSF52540">
    <property type="entry name" value="P-loop containing nucleoside triphosphate hydrolases"/>
    <property type="match status" value="1"/>
</dbReference>
<evidence type="ECO:0000256" key="2">
    <source>
        <dbReference type="ARBA" id="ARBA00023175"/>
    </source>
</evidence>
<evidence type="ECO:0000313" key="7">
    <source>
        <dbReference type="Proteomes" id="UP001516023"/>
    </source>
</evidence>
<evidence type="ECO:0000256" key="4">
    <source>
        <dbReference type="SAM" id="Coils"/>
    </source>
</evidence>
<keyword evidence="1 4" id="KW-0175">Coiled coil</keyword>
<keyword evidence="2 3" id="KW-0505">Motor protein</keyword>
<evidence type="ECO:0000259" key="5">
    <source>
        <dbReference type="PROSITE" id="PS50067"/>
    </source>
</evidence>
<keyword evidence="7" id="KW-1185">Reference proteome</keyword>
<reference evidence="6 7" key="1">
    <citation type="journal article" date="2020" name="G3 (Bethesda)">
        <title>Improved Reference Genome for Cyclotella cryptica CCMP332, a Model for Cell Wall Morphogenesis, Salinity Adaptation, and Lipid Production in Diatoms (Bacillariophyta).</title>
        <authorList>
            <person name="Roberts W.R."/>
            <person name="Downey K.M."/>
            <person name="Ruck E.C."/>
            <person name="Traller J.C."/>
            <person name="Alverson A.J."/>
        </authorList>
    </citation>
    <scope>NUCLEOTIDE SEQUENCE [LARGE SCALE GENOMIC DNA]</scope>
    <source>
        <strain evidence="6 7">CCMP332</strain>
    </source>
</reference>
<dbReference type="InterPro" id="IPR036961">
    <property type="entry name" value="Kinesin_motor_dom_sf"/>
</dbReference>